<dbReference type="InterPro" id="IPR024752">
    <property type="entry name" value="Myb/SANT-like_dom"/>
</dbReference>
<dbReference type="Proteomes" id="UP001187192">
    <property type="component" value="Unassembled WGS sequence"/>
</dbReference>
<dbReference type="EMBL" id="BTGU01004776">
    <property type="protein sequence ID" value="GMN32033.1"/>
    <property type="molecule type" value="Genomic_DNA"/>
</dbReference>
<accession>A0AA88CRH1</accession>
<proteinExistence type="predicted"/>
<name>A0AA88CRH1_FICCA</name>
<comment type="caution">
    <text evidence="3">The sequence shown here is derived from an EMBL/GenBank/DDBJ whole genome shotgun (WGS) entry which is preliminary data.</text>
</comment>
<reference evidence="3" key="1">
    <citation type="submission" date="2023-07" db="EMBL/GenBank/DDBJ databases">
        <title>draft genome sequence of fig (Ficus carica).</title>
        <authorList>
            <person name="Takahashi T."/>
            <person name="Nishimura K."/>
        </authorList>
    </citation>
    <scope>NUCLEOTIDE SEQUENCE</scope>
</reference>
<evidence type="ECO:0000313" key="4">
    <source>
        <dbReference type="Proteomes" id="UP001187192"/>
    </source>
</evidence>
<dbReference type="Pfam" id="PF12776">
    <property type="entry name" value="Myb_DNA-bind_3"/>
    <property type="match status" value="1"/>
</dbReference>
<keyword evidence="4" id="KW-1185">Reference proteome</keyword>
<organism evidence="3 4">
    <name type="scientific">Ficus carica</name>
    <name type="common">Common fig</name>
    <dbReference type="NCBI Taxonomy" id="3494"/>
    <lineage>
        <taxon>Eukaryota</taxon>
        <taxon>Viridiplantae</taxon>
        <taxon>Streptophyta</taxon>
        <taxon>Embryophyta</taxon>
        <taxon>Tracheophyta</taxon>
        <taxon>Spermatophyta</taxon>
        <taxon>Magnoliopsida</taxon>
        <taxon>eudicotyledons</taxon>
        <taxon>Gunneridae</taxon>
        <taxon>Pentapetalae</taxon>
        <taxon>rosids</taxon>
        <taxon>fabids</taxon>
        <taxon>Rosales</taxon>
        <taxon>Moraceae</taxon>
        <taxon>Ficeae</taxon>
        <taxon>Ficus</taxon>
    </lineage>
</organism>
<feature type="region of interest" description="Disordered" evidence="1">
    <location>
        <begin position="213"/>
        <end position="252"/>
    </location>
</feature>
<gene>
    <name evidence="3" type="ORF">TIFTF001_046569</name>
</gene>
<dbReference type="AlphaFoldDB" id="A0AA88CRH1"/>
<protein>
    <recommendedName>
        <fullName evidence="2">Myb/SANT-like domain-containing protein</fullName>
    </recommendedName>
</protein>
<sequence>MRRRLRSAKQNRTKVFITQYSRVRKALVRPIAFCPDPPASTVYSSSGSNYVNLKMPRKSLDETFVWNPVKEKWLLEKMDDFYSSNPSRQPGMQIYDLWANEFNTEFGGVLAHGVTLYPKKERMRKIYKGWKVLQSQTGLGYDPVADRVVCSDEAWQSFIKGLRHKELHYNVFEKTHAAGAYGYGSVTMGDGSNPSVDYEFNFVNSETHPCLEEDLTPTAGGRLADTRQGPDVASPSRRSGSLGKRKQRDATDAMAYEAMEEVRDYF</sequence>
<evidence type="ECO:0000259" key="2">
    <source>
        <dbReference type="Pfam" id="PF12776"/>
    </source>
</evidence>
<feature type="domain" description="Myb/SANT-like" evidence="2">
    <location>
        <begin position="66"/>
        <end position="157"/>
    </location>
</feature>
<evidence type="ECO:0000256" key="1">
    <source>
        <dbReference type="SAM" id="MobiDB-lite"/>
    </source>
</evidence>
<evidence type="ECO:0000313" key="3">
    <source>
        <dbReference type="EMBL" id="GMN32033.1"/>
    </source>
</evidence>